<keyword evidence="1 4" id="KW-0378">Hydrolase</keyword>
<accession>A0A517ZC07</accession>
<evidence type="ECO:0000259" key="3">
    <source>
        <dbReference type="PROSITE" id="PS50263"/>
    </source>
</evidence>
<organism evidence="4 5">
    <name type="scientific">Maioricimonas rarisocia</name>
    <dbReference type="NCBI Taxonomy" id="2528026"/>
    <lineage>
        <taxon>Bacteria</taxon>
        <taxon>Pseudomonadati</taxon>
        <taxon>Planctomycetota</taxon>
        <taxon>Planctomycetia</taxon>
        <taxon>Planctomycetales</taxon>
        <taxon>Planctomycetaceae</taxon>
        <taxon>Maioricimonas</taxon>
    </lineage>
</organism>
<dbReference type="InterPro" id="IPR036526">
    <property type="entry name" value="C-N_Hydrolase_sf"/>
</dbReference>
<evidence type="ECO:0000256" key="2">
    <source>
        <dbReference type="SAM" id="MobiDB-lite"/>
    </source>
</evidence>
<dbReference type="PANTHER" id="PTHR43674:SF2">
    <property type="entry name" value="BETA-UREIDOPROPIONASE"/>
    <property type="match status" value="1"/>
</dbReference>
<dbReference type="CDD" id="cd07585">
    <property type="entry name" value="nitrilase_7"/>
    <property type="match status" value="1"/>
</dbReference>
<dbReference type="PROSITE" id="PS50263">
    <property type="entry name" value="CN_HYDROLASE"/>
    <property type="match status" value="1"/>
</dbReference>
<keyword evidence="5" id="KW-1185">Reference proteome</keyword>
<evidence type="ECO:0000313" key="4">
    <source>
        <dbReference type="EMBL" id="QDU39985.1"/>
    </source>
</evidence>
<feature type="domain" description="CN hydrolase" evidence="3">
    <location>
        <begin position="7"/>
        <end position="283"/>
    </location>
</feature>
<dbReference type="RefSeq" id="WP_145371112.1">
    <property type="nucleotide sequence ID" value="NZ_CP036275.1"/>
</dbReference>
<evidence type="ECO:0000313" key="5">
    <source>
        <dbReference type="Proteomes" id="UP000320496"/>
    </source>
</evidence>
<dbReference type="InterPro" id="IPR050345">
    <property type="entry name" value="Aliph_Amidase/BUP"/>
</dbReference>
<dbReference type="Proteomes" id="UP000320496">
    <property type="component" value="Chromosome"/>
</dbReference>
<dbReference type="OrthoDB" id="2826359at2"/>
<sequence length="323" mass="35987">MNSPDSLRVAAVQFEHRDGDKAYNLGRVRDLTRQAVAAGAQVVSFHECSISAYSFVQPFSKEQLLDLAEPVPGSESIRELIDIARESNVPVLAGLFERDAGEVYNTYVCVTADGLQAKFRKLHAFVNPHLGAGSEYVVFDLLGWKCGILICYDNNLPENVRMTTLHGAELIFMPHVTGCLPSVMPGRGLVDPKLWENRLTDPVPLRQELSGPKGREWLMRWLPTRAYENGVYAVFTNPIGMDYGQVRNGQSMVLDPFGEIIAECHELGDDICIGVCTKEKLSVASGRRYIRARRPELYDKLLEPPTEPPVTRPGWNLESDGQV</sequence>
<dbReference type="SUPFAM" id="SSF56317">
    <property type="entry name" value="Carbon-nitrogen hydrolase"/>
    <property type="match status" value="1"/>
</dbReference>
<dbReference type="EC" id="3.5.1.100" evidence="4"/>
<evidence type="ECO:0000256" key="1">
    <source>
        <dbReference type="ARBA" id="ARBA00022801"/>
    </source>
</evidence>
<proteinExistence type="predicted"/>
<protein>
    <submittedName>
        <fullName evidence="4">(R)-stereoselective amidase</fullName>
        <ecNumber evidence="4">3.5.1.100</ecNumber>
    </submittedName>
</protein>
<dbReference type="PANTHER" id="PTHR43674">
    <property type="entry name" value="NITRILASE C965.09-RELATED"/>
    <property type="match status" value="1"/>
</dbReference>
<dbReference type="InterPro" id="IPR003010">
    <property type="entry name" value="C-N_Hydrolase"/>
</dbReference>
<dbReference type="Gene3D" id="3.60.110.10">
    <property type="entry name" value="Carbon-nitrogen hydrolase"/>
    <property type="match status" value="1"/>
</dbReference>
<dbReference type="AlphaFoldDB" id="A0A517ZC07"/>
<gene>
    <name evidence="4" type="primary">ramA_5</name>
    <name evidence="4" type="ORF">Mal4_43390</name>
</gene>
<name>A0A517ZC07_9PLAN</name>
<dbReference type="Pfam" id="PF00795">
    <property type="entry name" value="CN_hydrolase"/>
    <property type="match status" value="1"/>
</dbReference>
<dbReference type="KEGG" id="mri:Mal4_43390"/>
<reference evidence="4 5" key="1">
    <citation type="submission" date="2019-02" db="EMBL/GenBank/DDBJ databases">
        <title>Deep-cultivation of Planctomycetes and their phenomic and genomic characterization uncovers novel biology.</title>
        <authorList>
            <person name="Wiegand S."/>
            <person name="Jogler M."/>
            <person name="Boedeker C."/>
            <person name="Pinto D."/>
            <person name="Vollmers J."/>
            <person name="Rivas-Marin E."/>
            <person name="Kohn T."/>
            <person name="Peeters S.H."/>
            <person name="Heuer A."/>
            <person name="Rast P."/>
            <person name="Oberbeckmann S."/>
            <person name="Bunk B."/>
            <person name="Jeske O."/>
            <person name="Meyerdierks A."/>
            <person name="Storesund J.E."/>
            <person name="Kallscheuer N."/>
            <person name="Luecker S."/>
            <person name="Lage O.M."/>
            <person name="Pohl T."/>
            <person name="Merkel B.J."/>
            <person name="Hornburger P."/>
            <person name="Mueller R.-W."/>
            <person name="Bruemmer F."/>
            <person name="Labrenz M."/>
            <person name="Spormann A.M."/>
            <person name="Op den Camp H."/>
            <person name="Overmann J."/>
            <person name="Amann R."/>
            <person name="Jetten M.S.M."/>
            <person name="Mascher T."/>
            <person name="Medema M.H."/>
            <person name="Devos D.P."/>
            <person name="Kaster A.-K."/>
            <person name="Ovreas L."/>
            <person name="Rohde M."/>
            <person name="Galperin M.Y."/>
            <person name="Jogler C."/>
        </authorList>
    </citation>
    <scope>NUCLEOTIDE SEQUENCE [LARGE SCALE GENOMIC DNA]</scope>
    <source>
        <strain evidence="4 5">Mal4</strain>
    </source>
</reference>
<feature type="region of interest" description="Disordered" evidence="2">
    <location>
        <begin position="301"/>
        <end position="323"/>
    </location>
</feature>
<dbReference type="EMBL" id="CP036275">
    <property type="protein sequence ID" value="QDU39985.1"/>
    <property type="molecule type" value="Genomic_DNA"/>
</dbReference>
<dbReference type="GO" id="GO:0016811">
    <property type="term" value="F:hydrolase activity, acting on carbon-nitrogen (but not peptide) bonds, in linear amides"/>
    <property type="evidence" value="ECO:0007669"/>
    <property type="project" value="UniProtKB-ARBA"/>
</dbReference>